<keyword evidence="4" id="KW-1185">Reference proteome</keyword>
<sequence length="119" mass="12686">MDSAGIADYANGILIIVTGLLAYFGIKRGRSSGGEDEHSSAPTVQIAGALVDSRSVEKLSGEVAGQSLAITSQVVALREQTEAIKDQTRAMRDLHQEVRDLSDLTRAITDLGTQVSRMK</sequence>
<comment type="caution">
    <text evidence="3">The sequence shown here is derived from an EMBL/GenBank/DDBJ whole genome shotgun (WGS) entry which is preliminary data.</text>
</comment>
<dbReference type="RefSeq" id="WP_116681683.1">
    <property type="nucleotide sequence ID" value="NZ_QURL01000001.1"/>
</dbReference>
<reference evidence="3 4" key="1">
    <citation type="submission" date="2018-08" db="EMBL/GenBank/DDBJ databases">
        <title>Fulvimarina sp. 85, whole genome shotgun sequence.</title>
        <authorList>
            <person name="Tuo L."/>
        </authorList>
    </citation>
    <scope>NUCLEOTIDE SEQUENCE [LARGE SCALE GENOMIC DNA]</scope>
    <source>
        <strain evidence="3 4">85</strain>
    </source>
</reference>
<protein>
    <submittedName>
        <fullName evidence="3">Uncharacterized protein</fullName>
    </submittedName>
</protein>
<gene>
    <name evidence="3" type="ORF">DYI37_03025</name>
</gene>
<proteinExistence type="predicted"/>
<keyword evidence="2" id="KW-1133">Transmembrane helix</keyword>
<evidence type="ECO:0000256" key="1">
    <source>
        <dbReference type="SAM" id="Coils"/>
    </source>
</evidence>
<evidence type="ECO:0000256" key="2">
    <source>
        <dbReference type="SAM" id="Phobius"/>
    </source>
</evidence>
<accession>A0A371XB42</accession>
<keyword evidence="1" id="KW-0175">Coiled coil</keyword>
<name>A0A371XB42_9HYPH</name>
<organism evidence="3 4">
    <name type="scientific">Fulvimarina endophytica</name>
    <dbReference type="NCBI Taxonomy" id="2293836"/>
    <lineage>
        <taxon>Bacteria</taxon>
        <taxon>Pseudomonadati</taxon>
        <taxon>Pseudomonadota</taxon>
        <taxon>Alphaproteobacteria</taxon>
        <taxon>Hyphomicrobiales</taxon>
        <taxon>Aurantimonadaceae</taxon>
        <taxon>Fulvimarina</taxon>
    </lineage>
</organism>
<evidence type="ECO:0000313" key="4">
    <source>
        <dbReference type="Proteomes" id="UP000264310"/>
    </source>
</evidence>
<keyword evidence="2" id="KW-0472">Membrane</keyword>
<evidence type="ECO:0000313" key="3">
    <source>
        <dbReference type="EMBL" id="RFC66430.1"/>
    </source>
</evidence>
<dbReference type="Proteomes" id="UP000264310">
    <property type="component" value="Unassembled WGS sequence"/>
</dbReference>
<keyword evidence="2" id="KW-0812">Transmembrane</keyword>
<feature type="transmembrane region" description="Helical" evidence="2">
    <location>
        <begin position="6"/>
        <end position="26"/>
    </location>
</feature>
<feature type="coiled-coil region" evidence="1">
    <location>
        <begin position="77"/>
        <end position="104"/>
    </location>
</feature>
<dbReference type="AlphaFoldDB" id="A0A371XB42"/>
<dbReference type="EMBL" id="QURL01000001">
    <property type="protein sequence ID" value="RFC66430.1"/>
    <property type="molecule type" value="Genomic_DNA"/>
</dbReference>